<dbReference type="EMBL" id="JXAK01000001">
    <property type="protein sequence ID" value="KIL42470.1"/>
    <property type="molecule type" value="Genomic_DNA"/>
</dbReference>
<protein>
    <submittedName>
        <fullName evidence="2">Uncharacterized protein</fullName>
    </submittedName>
</protein>
<evidence type="ECO:0000256" key="1">
    <source>
        <dbReference type="SAM" id="Phobius"/>
    </source>
</evidence>
<dbReference type="Proteomes" id="UP000031967">
    <property type="component" value="Unassembled WGS sequence"/>
</dbReference>
<proteinExistence type="predicted"/>
<reference evidence="2 3" key="1">
    <citation type="submission" date="2014-12" db="EMBL/GenBank/DDBJ databases">
        <title>Draft genome sequence of Paenibacillus kamchatkensis strain B-2647.</title>
        <authorList>
            <person name="Karlyshev A.V."/>
            <person name="Kudryashova E.B."/>
        </authorList>
    </citation>
    <scope>NUCLEOTIDE SEQUENCE [LARGE SCALE GENOMIC DNA]</scope>
    <source>
        <strain evidence="2 3">VKM B-2647</strain>
    </source>
</reference>
<feature type="transmembrane region" description="Helical" evidence="1">
    <location>
        <begin position="21"/>
        <end position="41"/>
    </location>
</feature>
<accession>A0ABR5AND1</accession>
<gene>
    <name evidence="2" type="ORF">SD70_00770</name>
</gene>
<evidence type="ECO:0000313" key="2">
    <source>
        <dbReference type="EMBL" id="KIL42470.1"/>
    </source>
</evidence>
<keyword evidence="1" id="KW-0472">Membrane</keyword>
<keyword evidence="1" id="KW-0812">Transmembrane</keyword>
<comment type="caution">
    <text evidence="2">The sequence shown here is derived from an EMBL/GenBank/DDBJ whole genome shotgun (WGS) entry which is preliminary data.</text>
</comment>
<feature type="transmembrane region" description="Helical" evidence="1">
    <location>
        <begin position="53"/>
        <end position="70"/>
    </location>
</feature>
<keyword evidence="1" id="KW-1133">Transmembrane helix</keyword>
<keyword evidence="3" id="KW-1185">Reference proteome</keyword>
<name>A0ABR5AND1_9BACL</name>
<dbReference type="RefSeq" id="WP_041044788.1">
    <property type="nucleotide sequence ID" value="NZ_JXAK01000001.1"/>
</dbReference>
<evidence type="ECO:0000313" key="3">
    <source>
        <dbReference type="Proteomes" id="UP000031967"/>
    </source>
</evidence>
<organism evidence="2 3">
    <name type="scientific">Gordoniibacillus kamchatkensis</name>
    <dbReference type="NCBI Taxonomy" id="1590651"/>
    <lineage>
        <taxon>Bacteria</taxon>
        <taxon>Bacillati</taxon>
        <taxon>Bacillota</taxon>
        <taxon>Bacilli</taxon>
        <taxon>Bacillales</taxon>
        <taxon>Paenibacillaceae</taxon>
        <taxon>Gordoniibacillus</taxon>
    </lineage>
</organism>
<sequence>MILRRIDTVTIRFAREPITGVRTIAAVRIVGSAAPCLRLLVVGKRLIPAVNCLLRSGFVLVAFRGNVLVFRRRKRRRA</sequence>